<evidence type="ECO:0000313" key="2">
    <source>
        <dbReference type="EMBL" id="ABD70684.1"/>
    </source>
</evidence>
<keyword evidence="3" id="KW-1185">Reference proteome</keyword>
<organism evidence="2 3">
    <name type="scientific">Albidiferax ferrireducens (strain ATCC BAA-621 / DSM 15236 / T118)</name>
    <name type="common">Rhodoferax ferrireducens</name>
    <dbReference type="NCBI Taxonomy" id="338969"/>
    <lineage>
        <taxon>Bacteria</taxon>
        <taxon>Pseudomonadati</taxon>
        <taxon>Pseudomonadota</taxon>
        <taxon>Betaproteobacteria</taxon>
        <taxon>Burkholderiales</taxon>
        <taxon>Comamonadaceae</taxon>
        <taxon>Rhodoferax</taxon>
    </lineage>
</organism>
<evidence type="ECO:0000256" key="1">
    <source>
        <dbReference type="SAM" id="MobiDB-lite"/>
    </source>
</evidence>
<dbReference type="KEGG" id="rfr:Rfer_2973"/>
<dbReference type="RefSeq" id="WP_011465250.1">
    <property type="nucleotide sequence ID" value="NC_007908.1"/>
</dbReference>
<dbReference type="eggNOG" id="ENOG5033EII">
    <property type="taxonomic scope" value="Bacteria"/>
</dbReference>
<dbReference type="AlphaFoldDB" id="Q21U69"/>
<name>Q21U69_ALBFT</name>
<dbReference type="HOGENOM" id="CLU_1785372_0_0_4"/>
<feature type="region of interest" description="Disordered" evidence="1">
    <location>
        <begin position="57"/>
        <end position="86"/>
    </location>
</feature>
<dbReference type="EMBL" id="CP000267">
    <property type="protein sequence ID" value="ABD70684.1"/>
    <property type="molecule type" value="Genomic_DNA"/>
</dbReference>
<sequence>MPTDSLAPDEAQLERLRQMEASIESLNARIARLAIALGVSLANDNDVAGLMSEHHAPTAVHERRVTSGHAEAAHASTSPEHRAAHQREELRGLLVMRYGVEKRYVDDTGVTVTRQIMVQAEQQLERRGFKPGVDGINLARLFGQS</sequence>
<reference evidence="3" key="1">
    <citation type="submission" date="2006-02" db="EMBL/GenBank/DDBJ databases">
        <title>Complete sequence of chromosome of Rhodoferax ferrireducens DSM 15236.</title>
        <authorList>
            <person name="Copeland A."/>
            <person name="Lucas S."/>
            <person name="Lapidus A."/>
            <person name="Barry K."/>
            <person name="Detter J.C."/>
            <person name="Glavina del Rio T."/>
            <person name="Hammon N."/>
            <person name="Israni S."/>
            <person name="Pitluck S."/>
            <person name="Brettin T."/>
            <person name="Bruce D."/>
            <person name="Han C."/>
            <person name="Tapia R."/>
            <person name="Gilna P."/>
            <person name="Kiss H."/>
            <person name="Schmutz J."/>
            <person name="Larimer F."/>
            <person name="Land M."/>
            <person name="Kyrpides N."/>
            <person name="Ivanova N."/>
            <person name="Richardson P."/>
        </authorList>
    </citation>
    <scope>NUCLEOTIDE SEQUENCE [LARGE SCALE GENOMIC DNA]</scope>
    <source>
        <strain evidence="3">ATCC BAA-621 / DSM 15236 / T118</strain>
    </source>
</reference>
<accession>Q21U69</accession>
<evidence type="ECO:0000313" key="3">
    <source>
        <dbReference type="Proteomes" id="UP000008332"/>
    </source>
</evidence>
<proteinExistence type="predicted"/>
<dbReference type="Proteomes" id="UP000008332">
    <property type="component" value="Chromosome"/>
</dbReference>
<protein>
    <submittedName>
        <fullName evidence="2">Uncharacterized protein</fullName>
    </submittedName>
</protein>
<gene>
    <name evidence="2" type="ordered locus">Rfer_2973</name>
</gene>
<dbReference type="STRING" id="338969.Rfer_2973"/>